<proteinExistence type="predicted"/>
<reference evidence="2" key="1">
    <citation type="submission" date="2018-11" db="EMBL/GenBank/DDBJ databases">
        <authorList>
            <person name="Grassa J C."/>
        </authorList>
    </citation>
    <scope>NUCLEOTIDE SEQUENCE [LARGE SCALE GENOMIC DNA]</scope>
</reference>
<dbReference type="Gramene" id="evm.model.03.1420">
    <property type="protein sequence ID" value="cds.evm.model.03.1420"/>
    <property type="gene ID" value="evm.TU.03.1420"/>
</dbReference>
<evidence type="ECO:0000256" key="1">
    <source>
        <dbReference type="SAM" id="MobiDB-lite"/>
    </source>
</evidence>
<dbReference type="EMBL" id="UZAU01000301">
    <property type="status" value="NOT_ANNOTATED_CDS"/>
    <property type="molecule type" value="Genomic_DNA"/>
</dbReference>
<accession>A0A803P581</accession>
<dbReference type="AlphaFoldDB" id="A0A803P581"/>
<name>A0A803P581_CANSA</name>
<protein>
    <submittedName>
        <fullName evidence="2">Uncharacterized protein</fullName>
    </submittedName>
</protein>
<reference evidence="2" key="2">
    <citation type="submission" date="2021-03" db="UniProtKB">
        <authorList>
            <consortium name="EnsemblPlants"/>
        </authorList>
    </citation>
    <scope>IDENTIFICATION</scope>
</reference>
<evidence type="ECO:0000313" key="3">
    <source>
        <dbReference type="Proteomes" id="UP000596661"/>
    </source>
</evidence>
<feature type="region of interest" description="Disordered" evidence="1">
    <location>
        <begin position="46"/>
        <end position="81"/>
    </location>
</feature>
<sequence>AGKDRVPSRPKTLLQVPNSRAPDASTSGSEAKPMEELLVTLAQTYSPDSALPPAPDKTVTPGRVDTPAVSSDSGIPPEVEEYTVPPGIVLTPVLTDEERQQLRIAKHNYAMAEYTKGNAEVEALKK</sequence>
<dbReference type="EnsemblPlants" id="evm.model.03.1420">
    <property type="protein sequence ID" value="cds.evm.model.03.1420"/>
    <property type="gene ID" value="evm.TU.03.1420"/>
</dbReference>
<evidence type="ECO:0000313" key="2">
    <source>
        <dbReference type="EnsemblPlants" id="cds.evm.model.03.1420"/>
    </source>
</evidence>
<keyword evidence="3" id="KW-1185">Reference proteome</keyword>
<organism evidence="2 3">
    <name type="scientific">Cannabis sativa</name>
    <name type="common">Hemp</name>
    <name type="synonym">Marijuana</name>
    <dbReference type="NCBI Taxonomy" id="3483"/>
    <lineage>
        <taxon>Eukaryota</taxon>
        <taxon>Viridiplantae</taxon>
        <taxon>Streptophyta</taxon>
        <taxon>Embryophyta</taxon>
        <taxon>Tracheophyta</taxon>
        <taxon>Spermatophyta</taxon>
        <taxon>Magnoliopsida</taxon>
        <taxon>eudicotyledons</taxon>
        <taxon>Gunneridae</taxon>
        <taxon>Pentapetalae</taxon>
        <taxon>rosids</taxon>
        <taxon>fabids</taxon>
        <taxon>Rosales</taxon>
        <taxon>Cannabaceae</taxon>
        <taxon>Cannabis</taxon>
    </lineage>
</organism>
<feature type="region of interest" description="Disordered" evidence="1">
    <location>
        <begin position="1"/>
        <end position="33"/>
    </location>
</feature>
<dbReference type="Proteomes" id="UP000596661">
    <property type="component" value="Chromosome 3"/>
</dbReference>